<proteinExistence type="predicted"/>
<dbReference type="SUPFAM" id="SSF53098">
    <property type="entry name" value="Ribonuclease H-like"/>
    <property type="match status" value="1"/>
</dbReference>
<protein>
    <submittedName>
        <fullName evidence="3">Putative HAT dimerization domain, ribonuclease H-like domain-containing protein</fullName>
    </submittedName>
</protein>
<dbReference type="EMBL" id="PSQE01000008">
    <property type="protein sequence ID" value="RHN43533.1"/>
    <property type="molecule type" value="Genomic_DNA"/>
</dbReference>
<evidence type="ECO:0000259" key="2">
    <source>
        <dbReference type="Pfam" id="PF14291"/>
    </source>
</evidence>
<feature type="domain" description="DUF4371" evidence="2">
    <location>
        <begin position="65"/>
        <end position="244"/>
    </location>
</feature>
<dbReference type="AlphaFoldDB" id="A0A396GSM2"/>
<dbReference type="PANTHER" id="PTHR11697">
    <property type="entry name" value="GENERAL TRANSCRIPTION FACTOR 2-RELATED ZINC FINGER PROTEIN"/>
    <property type="match status" value="1"/>
</dbReference>
<dbReference type="Pfam" id="PF14291">
    <property type="entry name" value="DUF4371"/>
    <property type="match status" value="1"/>
</dbReference>
<organism evidence="3 4">
    <name type="scientific">Medicago truncatula</name>
    <name type="common">Barrel medic</name>
    <name type="synonym">Medicago tribuloides</name>
    <dbReference type="NCBI Taxonomy" id="3880"/>
    <lineage>
        <taxon>Eukaryota</taxon>
        <taxon>Viridiplantae</taxon>
        <taxon>Streptophyta</taxon>
        <taxon>Embryophyta</taxon>
        <taxon>Tracheophyta</taxon>
        <taxon>Spermatophyta</taxon>
        <taxon>Magnoliopsida</taxon>
        <taxon>eudicotyledons</taxon>
        <taxon>Gunneridae</taxon>
        <taxon>Pentapetalae</taxon>
        <taxon>rosids</taxon>
        <taxon>fabids</taxon>
        <taxon>Fabales</taxon>
        <taxon>Fabaceae</taxon>
        <taxon>Papilionoideae</taxon>
        <taxon>50 kb inversion clade</taxon>
        <taxon>NPAAA clade</taxon>
        <taxon>Hologalegina</taxon>
        <taxon>IRL clade</taxon>
        <taxon>Trifolieae</taxon>
        <taxon>Medicago</taxon>
    </lineage>
</organism>
<reference evidence="4" key="1">
    <citation type="journal article" date="2018" name="Nat. Plants">
        <title>Whole-genome landscape of Medicago truncatula symbiotic genes.</title>
        <authorList>
            <person name="Pecrix Y."/>
            <person name="Staton S.E."/>
            <person name="Sallet E."/>
            <person name="Lelandais-Briere C."/>
            <person name="Moreau S."/>
            <person name="Carrere S."/>
            <person name="Blein T."/>
            <person name="Jardinaud M.F."/>
            <person name="Latrasse D."/>
            <person name="Zouine M."/>
            <person name="Zahm M."/>
            <person name="Kreplak J."/>
            <person name="Mayjonade B."/>
            <person name="Satge C."/>
            <person name="Perez M."/>
            <person name="Cauet S."/>
            <person name="Marande W."/>
            <person name="Chantry-Darmon C."/>
            <person name="Lopez-Roques C."/>
            <person name="Bouchez O."/>
            <person name="Berard A."/>
            <person name="Debelle F."/>
            <person name="Munos S."/>
            <person name="Bendahmane A."/>
            <person name="Berges H."/>
            <person name="Niebel A."/>
            <person name="Buitink J."/>
            <person name="Frugier F."/>
            <person name="Benhamed M."/>
            <person name="Crespi M."/>
            <person name="Gouzy J."/>
            <person name="Gamas P."/>
        </authorList>
    </citation>
    <scope>NUCLEOTIDE SEQUENCE [LARGE SCALE GENOMIC DNA]</scope>
    <source>
        <strain evidence="4">cv. Jemalong A17</strain>
    </source>
</reference>
<dbReference type="OrthoDB" id="118159at2759"/>
<dbReference type="Gramene" id="rna50131">
    <property type="protein sequence ID" value="RHN43533.1"/>
    <property type="gene ID" value="gene50131"/>
</dbReference>
<dbReference type="InterPro" id="IPR025398">
    <property type="entry name" value="DUF4371"/>
</dbReference>
<dbReference type="InterPro" id="IPR055298">
    <property type="entry name" value="AtLOH3-like"/>
</dbReference>
<evidence type="ECO:0000259" key="1">
    <source>
        <dbReference type="Pfam" id="PF05699"/>
    </source>
</evidence>
<dbReference type="InterPro" id="IPR008906">
    <property type="entry name" value="HATC_C_dom"/>
</dbReference>
<dbReference type="PANTHER" id="PTHR11697:SF230">
    <property type="entry name" value="ZINC FINGER, MYM DOMAIN CONTAINING 1"/>
    <property type="match status" value="1"/>
</dbReference>
<name>A0A396GSM2_MEDTR</name>
<gene>
    <name evidence="3" type="ORF">MtrunA17_Chr8g0388951</name>
</gene>
<dbReference type="InterPro" id="IPR012337">
    <property type="entry name" value="RNaseH-like_sf"/>
</dbReference>
<evidence type="ECO:0000313" key="3">
    <source>
        <dbReference type="EMBL" id="RHN43533.1"/>
    </source>
</evidence>
<comment type="caution">
    <text evidence="3">The sequence shown here is derived from an EMBL/GenBank/DDBJ whole genome shotgun (WGS) entry which is preliminary data.</text>
</comment>
<dbReference type="Pfam" id="PF05699">
    <property type="entry name" value="Dimer_Tnp_hAT"/>
    <property type="match status" value="1"/>
</dbReference>
<accession>A0A396GSM2</accession>
<evidence type="ECO:0000313" key="4">
    <source>
        <dbReference type="Proteomes" id="UP000265566"/>
    </source>
</evidence>
<feature type="domain" description="HAT C-terminal dimerisation" evidence="1">
    <location>
        <begin position="591"/>
        <end position="645"/>
    </location>
</feature>
<sequence length="707" mass="81056">MVKSQKIDSFFKRIVTHKDEERLTSSPKPENCLENLKVEENEKQPSKVPRVAYGELGNVIDVQKSDQIKKNRVCLKTSIDIVRNLTLQDVDFSRDGETSEARHQDAFLSMAKVAAKYDDEFAKVVLENGPYLSSCASFQFRKEILHILSNKVKSHIREEIGDSKFCIVVDGVCDGPQKEQMALVLRFVDKNGFIQERFFDIVHVKDFEPSEEEIYAILSRHNLDVSNIRGQGYDGTSDMREQWNSLQTLILNECPYAYHIHCFEHKLQPALVCASSEVFPIQQFFSKLTSIVNFFNSCSKPHDESLAAKLNEIAHLLEISEIGEGANQIGSLQRVGDTCLRSHFSSICSLIRMYDTTCSILKKLADDGSTYYQSGDASIAYDNLTAFEFVLILHMMREILGITHVLCDVVQLQCPYLVNVKAVVRSTKALLQIFRQDGWDKLLKDVKCFCAKHDIEIPQFNAPYVERPWQSRHQKDHITIEHYFRVEVFFIVIDNQLQELNSRFSDQAMELLTLCSALVPKDSCKAFDIDHLCTLVEKCYPMDFNEQEKIDLQRQLKYFIIQARQDSNLKNLSTIQELCSCLAGTRKAQIYYLIDRLLRLIMTLPVYTAATERSFSAMKIFKTMLRNMRKDEFLADSMLIYIEKEIAKIFSSDSIIDDLKVHNDSHLCSSVNDCIIKPPDMLGEEESDGSLLLQVAEDKVEDNISSR</sequence>
<dbReference type="GO" id="GO:0046983">
    <property type="term" value="F:protein dimerization activity"/>
    <property type="evidence" value="ECO:0007669"/>
    <property type="project" value="InterPro"/>
</dbReference>
<dbReference type="Proteomes" id="UP000265566">
    <property type="component" value="Chromosome 8"/>
</dbReference>